<feature type="signal peptide" evidence="1">
    <location>
        <begin position="1"/>
        <end position="24"/>
    </location>
</feature>
<protein>
    <submittedName>
        <fullName evidence="2">Uncharacterized protein</fullName>
    </submittedName>
</protein>
<proteinExistence type="predicted"/>
<accession>A0AAD8NWE0</accession>
<evidence type="ECO:0000313" key="2">
    <source>
        <dbReference type="EMBL" id="KAK1423978.1"/>
    </source>
</evidence>
<evidence type="ECO:0000313" key="3">
    <source>
        <dbReference type="Proteomes" id="UP001229421"/>
    </source>
</evidence>
<keyword evidence="1" id="KW-0732">Signal</keyword>
<dbReference type="EMBL" id="JAUHHV010000005">
    <property type="protein sequence ID" value="KAK1423978.1"/>
    <property type="molecule type" value="Genomic_DNA"/>
</dbReference>
<dbReference type="AlphaFoldDB" id="A0AAD8NWE0"/>
<gene>
    <name evidence="2" type="ORF">QVD17_19289</name>
</gene>
<feature type="chain" id="PRO_5042224683" evidence="1">
    <location>
        <begin position="25"/>
        <end position="95"/>
    </location>
</feature>
<comment type="caution">
    <text evidence="2">The sequence shown here is derived from an EMBL/GenBank/DDBJ whole genome shotgun (WGS) entry which is preliminary data.</text>
</comment>
<sequence>MLQKRCFLVALVVVLLISSEIIVARDLASNHESEVAGGTKYSHDVYEDYKRGRLPKVPVGSWGKGAKKGADTLQNIYDKFCGANSFACNQMAQEQ</sequence>
<name>A0AAD8NWE0_TARER</name>
<dbReference type="Proteomes" id="UP001229421">
    <property type="component" value="Unassembled WGS sequence"/>
</dbReference>
<keyword evidence="3" id="KW-1185">Reference proteome</keyword>
<organism evidence="2 3">
    <name type="scientific">Tagetes erecta</name>
    <name type="common">African marigold</name>
    <dbReference type="NCBI Taxonomy" id="13708"/>
    <lineage>
        <taxon>Eukaryota</taxon>
        <taxon>Viridiplantae</taxon>
        <taxon>Streptophyta</taxon>
        <taxon>Embryophyta</taxon>
        <taxon>Tracheophyta</taxon>
        <taxon>Spermatophyta</taxon>
        <taxon>Magnoliopsida</taxon>
        <taxon>eudicotyledons</taxon>
        <taxon>Gunneridae</taxon>
        <taxon>Pentapetalae</taxon>
        <taxon>asterids</taxon>
        <taxon>campanulids</taxon>
        <taxon>Asterales</taxon>
        <taxon>Asteraceae</taxon>
        <taxon>Asteroideae</taxon>
        <taxon>Heliantheae alliance</taxon>
        <taxon>Tageteae</taxon>
        <taxon>Tagetes</taxon>
    </lineage>
</organism>
<evidence type="ECO:0000256" key="1">
    <source>
        <dbReference type="SAM" id="SignalP"/>
    </source>
</evidence>
<reference evidence="2" key="1">
    <citation type="journal article" date="2023" name="bioRxiv">
        <title>Improved chromosome-level genome assembly for marigold (Tagetes erecta).</title>
        <authorList>
            <person name="Jiang F."/>
            <person name="Yuan L."/>
            <person name="Wang S."/>
            <person name="Wang H."/>
            <person name="Xu D."/>
            <person name="Wang A."/>
            <person name="Fan W."/>
        </authorList>
    </citation>
    <scope>NUCLEOTIDE SEQUENCE</scope>
    <source>
        <strain evidence="2">WSJ</strain>
        <tissue evidence="2">Leaf</tissue>
    </source>
</reference>